<accession>A0A4Q7L263</accession>
<dbReference type="EMBL" id="SGWQ01000002">
    <property type="protein sequence ID" value="RZS43297.1"/>
    <property type="molecule type" value="Genomic_DNA"/>
</dbReference>
<organism evidence="3 4">
    <name type="scientific">Herbihabitans rhizosphaerae</name>
    <dbReference type="NCBI Taxonomy" id="1872711"/>
    <lineage>
        <taxon>Bacteria</taxon>
        <taxon>Bacillati</taxon>
        <taxon>Actinomycetota</taxon>
        <taxon>Actinomycetes</taxon>
        <taxon>Pseudonocardiales</taxon>
        <taxon>Pseudonocardiaceae</taxon>
        <taxon>Herbihabitans</taxon>
    </lineage>
</organism>
<dbReference type="AlphaFoldDB" id="A0A4Q7L263"/>
<dbReference type="Proteomes" id="UP000294257">
    <property type="component" value="Unassembled WGS sequence"/>
</dbReference>
<feature type="signal peptide" evidence="2">
    <location>
        <begin position="1"/>
        <end position="28"/>
    </location>
</feature>
<keyword evidence="2" id="KW-0732">Signal</keyword>
<comment type="caution">
    <text evidence="3">The sequence shown here is derived from an EMBL/GenBank/DDBJ whole genome shotgun (WGS) entry which is preliminary data.</text>
</comment>
<keyword evidence="4" id="KW-1185">Reference proteome</keyword>
<evidence type="ECO:0000313" key="4">
    <source>
        <dbReference type="Proteomes" id="UP000294257"/>
    </source>
</evidence>
<proteinExistence type="predicted"/>
<feature type="region of interest" description="Disordered" evidence="1">
    <location>
        <begin position="79"/>
        <end position="132"/>
    </location>
</feature>
<sequence>MNTDTGWWLRRAGVATVAAATAAGVVVAVTAGTGTGSSTPDAPEIALVSYDSCESALNGLRSAARPYIGSNGWNSGGYTDAMPRAPREANGSDSRAAAESSPGSTGSAPTDAPKHSTTNTHEAGVDEPDLTKTDGRRLISVVDGKLRVLDVRGRTVTATVPLPEGGQHQLLVQGDRALVVTKQPMYRAEPAIRGVPDARPMPTPVQGSTLTLIDLAGTPKTIGTLKLDGSYVDARQVGSTARVVVRSTPRIPFTRPASGKSRAEAERENQGILDRSTIQDWLPRYELEAGVDRRQGQLVECANIKHAKEFTGKSMLTVLSVDLTKELGTGEPVSVAGDGETVYATGTNLYVADDRAGTTIMPRGGVPGMPTPMPPREQRVDVHQFDIGKPGKPDYVGSGSVEGRLLNQYSLSEHDGNLRVATTTGQPSARSGSGSESRVTVLRRNGSTLGEIGKVTGLGPGERIYAVRFFGPVGYVVTFRQTDPLYTLDLSNPTKPRTVGELKIPGYSAYLHAAGPGKLIGVGQDATTEGRRLGTQVSLFDVANPADPKLLNAHKLAGTTSEVERDAHAFLYWPEDGLLVVPVRGYGSRSGEQPVNGALVLRLSGNGFTEVGTIEHQARASSTSYYGEQIRRAIVIGNELWTVSAAGAMVSGKDRVAQQGWVPFA</sequence>
<evidence type="ECO:0000313" key="3">
    <source>
        <dbReference type="EMBL" id="RZS43297.1"/>
    </source>
</evidence>
<reference evidence="3 4" key="1">
    <citation type="submission" date="2019-02" db="EMBL/GenBank/DDBJ databases">
        <title>Genomic Encyclopedia of Type Strains, Phase IV (KMG-IV): sequencing the most valuable type-strain genomes for metagenomic binning, comparative biology and taxonomic classification.</title>
        <authorList>
            <person name="Goeker M."/>
        </authorList>
    </citation>
    <scope>NUCLEOTIDE SEQUENCE [LARGE SCALE GENOMIC DNA]</scope>
    <source>
        <strain evidence="3 4">DSM 101727</strain>
    </source>
</reference>
<dbReference type="InterPro" id="IPR019198">
    <property type="entry name" value="Beta_propeller_containing"/>
</dbReference>
<gene>
    <name evidence="3" type="ORF">EV193_102276</name>
</gene>
<feature type="chain" id="PRO_5020339006" evidence="2">
    <location>
        <begin position="29"/>
        <end position="665"/>
    </location>
</feature>
<dbReference type="Pfam" id="PF09826">
    <property type="entry name" value="Beta_propel"/>
    <property type="match status" value="1"/>
</dbReference>
<evidence type="ECO:0000256" key="2">
    <source>
        <dbReference type="SAM" id="SignalP"/>
    </source>
</evidence>
<protein>
    <submittedName>
        <fullName evidence="3">Beta propeller domain-containing protein</fullName>
    </submittedName>
</protein>
<name>A0A4Q7L263_9PSEU</name>
<dbReference type="OrthoDB" id="9778998at2"/>
<evidence type="ECO:0000256" key="1">
    <source>
        <dbReference type="SAM" id="MobiDB-lite"/>
    </source>
</evidence>